<proteinExistence type="predicted"/>
<reference evidence="2" key="1">
    <citation type="submission" date="2016-11" db="UniProtKB">
        <authorList>
            <consortium name="WormBaseParasite"/>
        </authorList>
    </citation>
    <scope>IDENTIFICATION</scope>
    <source>
        <strain evidence="2">KR3021</strain>
    </source>
</reference>
<organism evidence="1 2">
    <name type="scientific">Rhabditophanes sp. KR3021</name>
    <dbReference type="NCBI Taxonomy" id="114890"/>
    <lineage>
        <taxon>Eukaryota</taxon>
        <taxon>Metazoa</taxon>
        <taxon>Ecdysozoa</taxon>
        <taxon>Nematoda</taxon>
        <taxon>Chromadorea</taxon>
        <taxon>Rhabditida</taxon>
        <taxon>Tylenchina</taxon>
        <taxon>Panagrolaimomorpha</taxon>
        <taxon>Strongyloidoidea</taxon>
        <taxon>Alloionematidae</taxon>
        <taxon>Rhabditophanes</taxon>
    </lineage>
</organism>
<accession>A0AC35TYQ6</accession>
<evidence type="ECO:0000313" key="1">
    <source>
        <dbReference type="Proteomes" id="UP000095286"/>
    </source>
</evidence>
<dbReference type="Proteomes" id="UP000095286">
    <property type="component" value="Unplaced"/>
</dbReference>
<dbReference type="WBParaSite" id="RSKR_0000545100.1">
    <property type="protein sequence ID" value="RSKR_0000545100.1"/>
    <property type="gene ID" value="RSKR_0000545100"/>
</dbReference>
<evidence type="ECO:0000313" key="2">
    <source>
        <dbReference type="WBParaSite" id="RSKR_0000545100.1"/>
    </source>
</evidence>
<protein>
    <submittedName>
        <fullName evidence="2">GLTSCR1 domain-containing protein</fullName>
    </submittedName>
</protein>
<sequence>MSQGSNNFTNNINAAESFAQENLNNVQVIRTTNNFANEASYVNINSNDGFNIENMTQVVYFDDSQQALLQQQPMNVININGQNTARTTMVRGADGISQQAIILNGQQTSAGYVVASPNFIQSNGNSNGQQPFRLASNQQVQYVTMNQLEGFQQQPQLVQVIQQSGGSMVQQTRYVNGNLKRKSVEVQQQLVTPQPQLKKKGRVAGQNKNAVQNTGSNAAQNIGLNVVQNVAPKPKTVIPDNSLSVTVTPRQMEMLAEYKDKMNQYKKIEQETGRSMASEILAWEKITSDIFSKALIEQCPGQAEFLFKQLFPNLQHNSNAGNNGKQTTPANNSKAKGGQAKNKVNATSTPANAPAQSGAQVTYQRRIPKKNVISKPPVAVPLVQTPVKRQRKPRANAKNTVVDIAPKPAPVSTPVQVPTFEEQHVAPAVPSYTTQPIRKVTRTMAAPVVQKYEPPPPPITSKLQQISMIDRKRAERMAKMNGLRKQFEKQIEEVDISTPFANKEDAFKRLICYSVYCEPDFSEQHNHQFDHELLRIKNHQDSAINAFKSKLHSKFYNEAIEPSQFKIDHLQFLHMDVEYERRRMAKERKLENTLEIGSVIDHDLVYGMKSSKISEMRHRLRRAEKDQLFNYECQFSYDLPEVDHEFFLSKGKIEEGWKTPEYTVFDDDEVDVEENAVPEVEIYEDLPIKVEEATQVKPPTKLMFSPPPQPSTFIPSVVQASTFIPSIVQPSTFIPSVVQPPTFIPPLAQPPTSVPLITEPDIIFKPLEANFDFQVLNPFTASCQNFNPTKIEFSPASDTMDVDDSMDHFMSLNMDKEIVNKNSSSLFNGVMPLFNPDVSSSMTEEKKAAKEQKRMEKAARKEEKKERKRLKLLKKESVVEKVTEVVPEMAVPLKVVPVAEPVVEKIAPVVIKIEKRKRPVAEIIPKTEYIETPKTQITETPLPKIKLDKIERKRLKLLKKGALLPEMIPSPYSIPEVAIPSPMIEKIPSLVIKKEAHSCERIVLKINKADIKKNKKVENNEMQPPHFLPLPICVPPVIMSEPTQIEKKVHSIKMAPIPEIEKRKIPSIKIKPIPEIEKTKLPSIKIKPIPEIEKTKLPSIKIAPIPEIEKMKIPKIEKMKLPPIKIAPIPETEKKVSSIKIAPIPEKETKVPSLKIKKLVNPTTDEEKASKKREKKEKHKLEKKERKERKEASRLLSTPLLTPPPQEALKIRISKGAIVPPVDLTPLPKLKLKKTSDPSSTAPIIPKLVLPRPEKSTTKESSSLNKSGHLIRSK</sequence>
<name>A0AC35TYQ6_9BILA</name>